<keyword evidence="4" id="KW-0833">Ubl conjugation pathway</keyword>
<dbReference type="Gene3D" id="3.90.70.130">
    <property type="match status" value="1"/>
</dbReference>
<organism evidence="14">
    <name type="scientific">Spodoptera frugiperda</name>
    <name type="common">Fall armyworm</name>
    <dbReference type="NCBI Taxonomy" id="7108"/>
    <lineage>
        <taxon>Eukaryota</taxon>
        <taxon>Metazoa</taxon>
        <taxon>Ecdysozoa</taxon>
        <taxon>Arthropoda</taxon>
        <taxon>Hexapoda</taxon>
        <taxon>Insecta</taxon>
        <taxon>Pterygota</taxon>
        <taxon>Neoptera</taxon>
        <taxon>Endopterygota</taxon>
        <taxon>Lepidoptera</taxon>
        <taxon>Glossata</taxon>
        <taxon>Ditrysia</taxon>
        <taxon>Noctuoidea</taxon>
        <taxon>Noctuidae</taxon>
        <taxon>Amphipyrinae</taxon>
        <taxon>Spodoptera</taxon>
    </lineage>
</organism>
<dbReference type="SUPFAM" id="SSF54211">
    <property type="entry name" value="Ribosomal protein S5 domain 2-like"/>
    <property type="match status" value="1"/>
</dbReference>
<evidence type="ECO:0000259" key="11">
    <source>
        <dbReference type="Pfam" id="PF07910"/>
    </source>
</evidence>
<dbReference type="InterPro" id="IPR027408">
    <property type="entry name" value="PNPase/RNase_PH_dom_sf"/>
</dbReference>
<dbReference type="FunFam" id="3.90.70.130:FF:000001">
    <property type="entry name" value="Probable Ufm1-specific protease 2"/>
    <property type="match status" value="1"/>
</dbReference>
<dbReference type="SUPFAM" id="SSF54001">
    <property type="entry name" value="Cysteine proteinases"/>
    <property type="match status" value="1"/>
</dbReference>
<dbReference type="GO" id="GO:0006508">
    <property type="term" value="P:proteolysis"/>
    <property type="evidence" value="ECO:0007669"/>
    <property type="project" value="UniProtKB-KW"/>
</dbReference>
<dbReference type="InterPro" id="IPR012462">
    <property type="entry name" value="UFSP1/2_DUB_cat"/>
</dbReference>
<dbReference type="PANTHER" id="PTHR48153">
    <property type="entry name" value="UFM1-SPECIFIC PROTEASE 2"/>
    <property type="match status" value="1"/>
</dbReference>
<dbReference type="InterPro" id="IPR033196">
    <property type="entry name" value="Rrp43"/>
</dbReference>
<evidence type="ECO:0000256" key="8">
    <source>
        <dbReference type="ARBA" id="ARBA00057559"/>
    </source>
</evidence>
<keyword evidence="7" id="KW-0271">Exosome</keyword>
<evidence type="ECO:0000313" key="14">
    <source>
        <dbReference type="EMBL" id="SOQ59186.1"/>
    </source>
</evidence>
<name>A0A2H1X1V6_SPOFR</name>
<comment type="similarity">
    <text evidence="1">Belongs to the peptidase C78 family.</text>
</comment>
<evidence type="ECO:0000256" key="7">
    <source>
        <dbReference type="ARBA" id="ARBA00022835"/>
    </source>
</evidence>
<dbReference type="AlphaFoldDB" id="A0A2H1X1V6"/>
<sequence length="845" mass="94284">MADIYKLIHPVKYFNDYLSRNIRPDGRGFQEQRNIKLNVNSIKAADASSVVKCGNTTVVCGIKLELATPKAEEPDMGFLVTNVELPALCSSKFRPGPPSDFAQVTSTLVSDIIVNSKCIDLKDLCIAHDKLAWVLYCDMVCIDNDGSLVDACVMTLMASLKTLTLPTVTYDAETEEISVDTSVRTKLKVHGLPVASSFALYKHLQSTIVLADPSSYEEEMCGGIGANLILCYNKGFLCGSHKFGCCNLPKECEEMAFKIAKEKTQLVEEVVDRLSNIDTNESTGCLYGLMYDGTLLVVGLSLELFENEKNTYRQFLLNLPAEIELCGVVRFGETLTTGTTMKEILQDVDITDNPLVMIVNEKKEMKTHFLVHDKFEETKYEVLSSDEMWKQFLHVRLNTILPLSCEATISGVKNILQNKRKKIASGQVSFHIDGTSVYLFGVASDVGLTGTSTEATIGELVDSMSPEQPKKKKHNTSSIEIVPINLVLKTTKDILSDKLVKTAVKMMTTQRKPAFCISMPLRIDTLAMIHRNTKLLDLYTVLVEAACRSLRLLESVLLEQLGQEGIGDGAGLRLPETFHFLPQEIGHFITRVVPKAIPDESMEKERRLLHEQLGLALTRPVFRRGNAYADKSGGRLVNPHEAIPQQPSKPDVTVALVRGRYTYHHYMQDNFNDDGWGCAYRSMQTIFSWFRYQGYTTVDIPSHRDIQQCLVNIGDKQSSFLGSKQWIGSTEVMFCLETLLGVQSRIIFANTGAELQSYAHDLVHHFQTHGSPIMIGGGVLAHTILGVEFNSATNDIRYLILDPHYTGQEDLSIVINKGWCGWKNSDFWNKTAHYNLCLPQTKPAI</sequence>
<evidence type="ECO:0000256" key="9">
    <source>
        <dbReference type="ARBA" id="ARBA00073264"/>
    </source>
</evidence>
<dbReference type="EMBL" id="ODYU01012731">
    <property type="protein sequence ID" value="SOQ59186.1"/>
    <property type="molecule type" value="Genomic_DNA"/>
</dbReference>
<dbReference type="OrthoDB" id="417506at2759"/>
<keyword evidence="5" id="KW-0378">Hydrolase</keyword>
<gene>
    <name evidence="14" type="ORF">SFRICE_002349</name>
</gene>
<dbReference type="InterPro" id="IPR049387">
    <property type="entry name" value="UFSP2-like_2nd"/>
</dbReference>
<keyword evidence="6" id="KW-0788">Thiol protease</keyword>
<dbReference type="InterPro" id="IPR020568">
    <property type="entry name" value="Ribosomal_Su5_D2-typ_SF"/>
</dbReference>
<evidence type="ECO:0000256" key="4">
    <source>
        <dbReference type="ARBA" id="ARBA00022786"/>
    </source>
</evidence>
<dbReference type="Pfam" id="PF01138">
    <property type="entry name" value="RNase_PH"/>
    <property type="match status" value="1"/>
</dbReference>
<evidence type="ECO:0000259" key="12">
    <source>
        <dbReference type="Pfam" id="PF20908"/>
    </source>
</evidence>
<dbReference type="CDD" id="cd11369">
    <property type="entry name" value="RNase_PH_RRP43"/>
    <property type="match status" value="1"/>
</dbReference>
<comment type="function">
    <text evidence="8">Thiol protease which recognizes and hydrolyzes the peptide bond at the C-terminal Gly of UFM1, a ubiquitin-like modifier protein bound to a number of target proteins. Does not hydrolyze SUMO1 or ISG15 ubiquitin-like proteins.</text>
</comment>
<dbReference type="Pfam" id="PF26560">
    <property type="entry name" value="UFSP2_MPN_insect"/>
    <property type="match status" value="1"/>
</dbReference>
<protein>
    <recommendedName>
        <fullName evidence="9">Probable Ufm1-specific protease 2</fullName>
    </recommendedName>
</protein>
<dbReference type="InterPro" id="IPR058757">
    <property type="entry name" value="UFSP2_MPN_N"/>
</dbReference>
<dbReference type="Gene3D" id="3.30.230.70">
    <property type="entry name" value="GHMP Kinase, N-terminal domain"/>
    <property type="match status" value="1"/>
</dbReference>
<dbReference type="GO" id="GO:0071567">
    <property type="term" value="F:deUFMylase activity"/>
    <property type="evidence" value="ECO:0007669"/>
    <property type="project" value="TreeGrafter"/>
</dbReference>
<feature type="domain" description="UFSP2 second" evidence="12">
    <location>
        <begin position="415"/>
        <end position="628"/>
    </location>
</feature>
<feature type="domain" description="UFSP2 N-terminal MPN-like" evidence="13">
    <location>
        <begin position="261"/>
        <end position="387"/>
    </location>
</feature>
<proteinExistence type="inferred from homology"/>
<dbReference type="GO" id="GO:0005783">
    <property type="term" value="C:endoplasmic reticulum"/>
    <property type="evidence" value="ECO:0007669"/>
    <property type="project" value="TreeGrafter"/>
</dbReference>
<dbReference type="GO" id="GO:0005634">
    <property type="term" value="C:nucleus"/>
    <property type="evidence" value="ECO:0007669"/>
    <property type="project" value="TreeGrafter"/>
</dbReference>
<keyword evidence="2" id="KW-0963">Cytoplasm</keyword>
<accession>A0A2H1X1V6</accession>
<dbReference type="Pfam" id="PF20908">
    <property type="entry name" value="UfSP2_N"/>
    <property type="match status" value="1"/>
</dbReference>
<evidence type="ECO:0000256" key="5">
    <source>
        <dbReference type="ARBA" id="ARBA00022801"/>
    </source>
</evidence>
<dbReference type="InterPro" id="IPR001247">
    <property type="entry name" value="ExoRNase_PH_dom1"/>
</dbReference>
<dbReference type="GO" id="GO:0006401">
    <property type="term" value="P:RNA catabolic process"/>
    <property type="evidence" value="ECO:0007669"/>
    <property type="project" value="InterPro"/>
</dbReference>
<dbReference type="GO" id="GO:0006396">
    <property type="term" value="P:RNA processing"/>
    <property type="evidence" value="ECO:0007669"/>
    <property type="project" value="InterPro"/>
</dbReference>
<evidence type="ECO:0000256" key="1">
    <source>
        <dbReference type="ARBA" id="ARBA00008552"/>
    </source>
</evidence>
<reference evidence="14" key="1">
    <citation type="submission" date="2016-07" db="EMBL/GenBank/DDBJ databases">
        <authorList>
            <person name="Bretaudeau A."/>
        </authorList>
    </citation>
    <scope>NUCLEOTIDE SEQUENCE</scope>
    <source>
        <strain evidence="14">Rice</strain>
        <tissue evidence="14">Whole body</tissue>
    </source>
</reference>
<dbReference type="InterPro" id="IPR036345">
    <property type="entry name" value="ExoRNase_PH_dom2_sf"/>
</dbReference>
<dbReference type="SUPFAM" id="SSF55666">
    <property type="entry name" value="Ribonuclease PH domain 2-like"/>
    <property type="match status" value="1"/>
</dbReference>
<dbReference type="GO" id="GO:0000178">
    <property type="term" value="C:exosome (RNase complex)"/>
    <property type="evidence" value="ECO:0007669"/>
    <property type="project" value="UniProtKB-KW"/>
</dbReference>
<evidence type="ECO:0000256" key="3">
    <source>
        <dbReference type="ARBA" id="ARBA00022670"/>
    </source>
</evidence>
<dbReference type="InterPro" id="IPR038765">
    <property type="entry name" value="Papain-like_cys_pep_sf"/>
</dbReference>
<evidence type="ECO:0000256" key="2">
    <source>
        <dbReference type="ARBA" id="ARBA00022490"/>
    </source>
</evidence>
<dbReference type="FunFam" id="3.30.230.70:FF:000017">
    <property type="entry name" value="Exosome complex component Rrp42"/>
    <property type="match status" value="1"/>
</dbReference>
<evidence type="ECO:0000256" key="6">
    <source>
        <dbReference type="ARBA" id="ARBA00022807"/>
    </source>
</evidence>
<evidence type="ECO:0000259" key="13">
    <source>
        <dbReference type="Pfam" id="PF26560"/>
    </source>
</evidence>
<feature type="domain" description="Exoribonuclease phosphorolytic" evidence="10">
    <location>
        <begin position="31"/>
        <end position="166"/>
    </location>
</feature>
<dbReference type="PANTHER" id="PTHR48153:SF2">
    <property type="entry name" value="UFM1-SPECIFIC PROTEASE 2"/>
    <property type="match status" value="1"/>
</dbReference>
<keyword evidence="3" id="KW-0645">Protease</keyword>
<feature type="domain" description="UFSP1/2/DUB catalytic" evidence="11">
    <location>
        <begin position="654"/>
        <end position="837"/>
    </location>
</feature>
<dbReference type="Pfam" id="PF07910">
    <property type="entry name" value="Peptidase_C78"/>
    <property type="match status" value="1"/>
</dbReference>
<evidence type="ECO:0000259" key="10">
    <source>
        <dbReference type="Pfam" id="PF01138"/>
    </source>
</evidence>